<sequence>MQILYWLAVQLYHLAVGLLAPFHRRARVFSRERIGAIQRIEDALDGRKPGPLVWVHIASVGELEQAKPIIERLKATERPPQVLLTFFSPSGFKAGQTYRFADFVHYLPKDTPTNARRLVRAVAPSTVVFVKYDLWYFLLKELHRQELPVYVVCAHFRPSQMYFGITRRFWLQVLKPIKHYFVQSEEVAMLLRLHGIHQVIVAGDTRFDRVAAVVNSARSWPKIQRFRGEEPLMVLGSIWPSDMEVWEPIIRKHVSTVKWLIAPHLVDYTDQLLSLPHSVRYTDSALGDQHRILILDTMGMLSSVYGLGAVAYVGGAFRGALHNVLEPAAHGMPVLVGAHKKNSKFLEVAALQERGGLRRFTHTEDLEQVFLQLMENKRKRMEMAEASAKFIEEHVGASNLIVKELIKWI</sequence>
<proteinExistence type="inferred from homology"/>
<dbReference type="GO" id="GO:0043842">
    <property type="term" value="F:Kdo transferase activity"/>
    <property type="evidence" value="ECO:0007669"/>
    <property type="project" value="UniProtKB-EC"/>
</dbReference>
<organism evidence="10 11">
    <name type="scientific">Marinoscillum furvescens DSM 4134</name>
    <dbReference type="NCBI Taxonomy" id="1122208"/>
    <lineage>
        <taxon>Bacteria</taxon>
        <taxon>Pseudomonadati</taxon>
        <taxon>Bacteroidota</taxon>
        <taxon>Cytophagia</taxon>
        <taxon>Cytophagales</taxon>
        <taxon>Reichenbachiellaceae</taxon>
        <taxon>Marinoscillum</taxon>
    </lineage>
</organism>
<keyword evidence="8" id="KW-0472">Membrane</keyword>
<dbReference type="GO" id="GO:0005886">
    <property type="term" value="C:plasma membrane"/>
    <property type="evidence" value="ECO:0007669"/>
    <property type="project" value="UniProtKB-SubCell"/>
</dbReference>
<dbReference type="EMBL" id="QREG01000004">
    <property type="protein sequence ID" value="REE01026.1"/>
    <property type="molecule type" value="Genomic_DNA"/>
</dbReference>
<name>A0A3D9L5S3_MARFU</name>
<evidence type="ECO:0000256" key="6">
    <source>
        <dbReference type="ARBA" id="ARBA00049183"/>
    </source>
</evidence>
<evidence type="ECO:0000313" key="11">
    <source>
        <dbReference type="Proteomes" id="UP000256779"/>
    </source>
</evidence>
<keyword evidence="8" id="KW-0448">Lipopolysaccharide biosynthesis</keyword>
<dbReference type="PANTHER" id="PTHR42755">
    <property type="entry name" value="3-DEOXY-MANNO-OCTULOSONATE CYTIDYLYLTRANSFERASE"/>
    <property type="match status" value="1"/>
</dbReference>
<dbReference type="GO" id="GO:0009245">
    <property type="term" value="P:lipid A biosynthetic process"/>
    <property type="evidence" value="ECO:0007669"/>
    <property type="project" value="TreeGrafter"/>
</dbReference>
<keyword evidence="11" id="KW-1185">Reference proteome</keyword>
<evidence type="ECO:0000259" key="9">
    <source>
        <dbReference type="Pfam" id="PF04413"/>
    </source>
</evidence>
<feature type="active site" description="Proton acceptor" evidence="7">
    <location>
        <position position="62"/>
    </location>
</feature>
<evidence type="ECO:0000256" key="4">
    <source>
        <dbReference type="ARBA" id="ARBA00022679"/>
    </source>
</evidence>
<gene>
    <name evidence="10" type="ORF">C7460_10445</name>
</gene>
<comment type="similarity">
    <text evidence="8">Belongs to the glycosyltransferase group 1 family.</text>
</comment>
<dbReference type="InterPro" id="IPR039901">
    <property type="entry name" value="Kdotransferase"/>
</dbReference>
<evidence type="ECO:0000256" key="7">
    <source>
        <dbReference type="PIRSR" id="PIRSR639901-1"/>
    </source>
</evidence>
<comment type="catalytic activity">
    <reaction evidence="6 8">
        <text>lipid IVA (E. coli) + CMP-3-deoxy-beta-D-manno-octulosonate = alpha-Kdo-(2-&gt;6)-lipid IVA (E. coli) + CMP + H(+)</text>
        <dbReference type="Rhea" id="RHEA:28066"/>
        <dbReference type="ChEBI" id="CHEBI:15378"/>
        <dbReference type="ChEBI" id="CHEBI:58603"/>
        <dbReference type="ChEBI" id="CHEBI:60364"/>
        <dbReference type="ChEBI" id="CHEBI:60377"/>
        <dbReference type="ChEBI" id="CHEBI:85987"/>
        <dbReference type="EC" id="2.4.99.12"/>
    </reaction>
</comment>
<comment type="subcellular location">
    <subcellularLocation>
        <location evidence="8">Cell membrane</location>
    </subcellularLocation>
</comment>
<accession>A0A3D9L5S3</accession>
<dbReference type="EC" id="2.4.99.12" evidence="2 8"/>
<protein>
    <recommendedName>
        <fullName evidence="3 8">3-deoxy-D-manno-octulosonic acid transferase</fullName>
        <shortName evidence="8">Kdo transferase</shortName>
        <ecNumber evidence="2 8">2.4.99.12</ecNumber>
    </recommendedName>
    <alternativeName>
        <fullName evidence="5 8">Lipid IV(A) 3-deoxy-D-manno-octulosonic acid transferase</fullName>
    </alternativeName>
</protein>
<dbReference type="AlphaFoldDB" id="A0A3D9L5S3"/>
<dbReference type="Gene3D" id="3.40.50.11720">
    <property type="entry name" value="3-Deoxy-D-manno-octulosonic-acid transferase, N-terminal domain"/>
    <property type="match status" value="1"/>
</dbReference>
<reference evidence="10 11" key="1">
    <citation type="submission" date="2018-07" db="EMBL/GenBank/DDBJ databases">
        <title>Genomic Encyclopedia of Type Strains, Phase IV (KMG-IV): sequencing the most valuable type-strain genomes for metagenomic binning, comparative biology and taxonomic classification.</title>
        <authorList>
            <person name="Goeker M."/>
        </authorList>
    </citation>
    <scope>NUCLEOTIDE SEQUENCE [LARGE SCALE GENOMIC DNA]</scope>
    <source>
        <strain evidence="10 11">DSM 4134</strain>
    </source>
</reference>
<evidence type="ECO:0000313" key="10">
    <source>
        <dbReference type="EMBL" id="REE01026.1"/>
    </source>
</evidence>
<dbReference type="Pfam" id="PF04413">
    <property type="entry name" value="Glycos_transf_N"/>
    <property type="match status" value="1"/>
</dbReference>
<comment type="function">
    <text evidence="8">Involved in lipopolysaccharide (LPS) biosynthesis. Catalyzes the transfer of 3-deoxy-D-manno-octulosonate (Kdo) residue(s) from CMP-Kdo to lipid IV(A), the tetraacyldisaccharide-1,4'-bisphosphate precursor of lipid A.</text>
</comment>
<dbReference type="InterPro" id="IPR007507">
    <property type="entry name" value="Glycos_transf_N"/>
</dbReference>
<feature type="domain" description="3-deoxy-D-manno-octulosonic-acid transferase N-terminal" evidence="9">
    <location>
        <begin position="31"/>
        <end position="208"/>
    </location>
</feature>
<dbReference type="SUPFAM" id="SSF53756">
    <property type="entry name" value="UDP-Glycosyltransferase/glycogen phosphorylase"/>
    <property type="match status" value="1"/>
</dbReference>
<keyword evidence="4 8" id="KW-0808">Transferase</keyword>
<dbReference type="GO" id="GO:0009244">
    <property type="term" value="P:lipopolysaccharide core region biosynthetic process"/>
    <property type="evidence" value="ECO:0007669"/>
    <property type="project" value="UniProtKB-UniRule"/>
</dbReference>
<evidence type="ECO:0000256" key="8">
    <source>
        <dbReference type="RuleBase" id="RU365103"/>
    </source>
</evidence>
<comment type="pathway">
    <text evidence="1 8">Bacterial outer membrane biogenesis; LPS core biosynthesis.</text>
</comment>
<comment type="caution">
    <text evidence="10">The sequence shown here is derived from an EMBL/GenBank/DDBJ whole genome shotgun (WGS) entry which is preliminary data.</text>
</comment>
<evidence type="ECO:0000256" key="1">
    <source>
        <dbReference type="ARBA" id="ARBA00004713"/>
    </source>
</evidence>
<dbReference type="OrthoDB" id="9789797at2"/>
<dbReference type="RefSeq" id="WP_115867118.1">
    <property type="nucleotide sequence ID" value="NZ_QREG01000004.1"/>
</dbReference>
<keyword evidence="8" id="KW-1003">Cell membrane</keyword>
<dbReference type="Proteomes" id="UP000256779">
    <property type="component" value="Unassembled WGS sequence"/>
</dbReference>
<dbReference type="PANTHER" id="PTHR42755:SF1">
    <property type="entry name" value="3-DEOXY-D-MANNO-OCTULOSONIC ACID TRANSFERASE, MITOCHONDRIAL-RELATED"/>
    <property type="match status" value="1"/>
</dbReference>
<evidence type="ECO:0000256" key="2">
    <source>
        <dbReference type="ARBA" id="ARBA00012621"/>
    </source>
</evidence>
<evidence type="ECO:0000256" key="5">
    <source>
        <dbReference type="ARBA" id="ARBA00031445"/>
    </source>
</evidence>
<dbReference type="Gene3D" id="3.40.50.2000">
    <property type="entry name" value="Glycogen Phosphorylase B"/>
    <property type="match status" value="1"/>
</dbReference>
<dbReference type="UniPathway" id="UPA00958"/>
<dbReference type="InterPro" id="IPR038107">
    <property type="entry name" value="Glycos_transf_N_sf"/>
</dbReference>
<evidence type="ECO:0000256" key="3">
    <source>
        <dbReference type="ARBA" id="ARBA00019077"/>
    </source>
</evidence>